<evidence type="ECO:0000313" key="4">
    <source>
        <dbReference type="Proteomes" id="UP001468798"/>
    </source>
</evidence>
<dbReference type="Pfam" id="PF00534">
    <property type="entry name" value="Glycos_transf_1"/>
    <property type="match status" value="1"/>
</dbReference>
<dbReference type="Gene3D" id="3.40.50.2000">
    <property type="entry name" value="Glycogen Phosphorylase B"/>
    <property type="match status" value="1"/>
</dbReference>
<dbReference type="EMBL" id="JBCGDP010000002">
    <property type="protein sequence ID" value="MEM0575247.1"/>
    <property type="molecule type" value="Genomic_DNA"/>
</dbReference>
<dbReference type="EC" id="2.4.-.-" evidence="3"/>
<evidence type="ECO:0000313" key="3">
    <source>
        <dbReference type="EMBL" id="MEM0575247.1"/>
    </source>
</evidence>
<dbReference type="SUPFAM" id="SSF53756">
    <property type="entry name" value="UDP-Glycosyltransferase/glycogen phosphorylase"/>
    <property type="match status" value="1"/>
</dbReference>
<gene>
    <name evidence="3" type="ORF">WFZ86_01960</name>
</gene>
<dbReference type="Proteomes" id="UP001468798">
    <property type="component" value="Unassembled WGS sequence"/>
</dbReference>
<protein>
    <submittedName>
        <fullName evidence="3">Glycosyltransferase</fullName>
        <ecNumber evidence="3">2.4.-.-</ecNumber>
    </submittedName>
</protein>
<sequence>MKFAIITHVIHKKRGNQYFAYAPYVREMNVWAKFVKELVIVGAVEEKEFTAIDCAYHHNEIVFIPIDAIDVLNWKSRITTFFKLPRITWQIFKAMYQADHIHLRCPGNIGLIGCLVQVLFPFKSKTAKYAGNWDPKAKQPWSYRLQKWLLHNPYLTRNMQVLVYGEWEGSSKNIKPFFTATYWEADKVPLKPLTFANPIRFVFVGTLSSGKRPMYAVALVEALFKRGYAVQLELYGEGIERVVLEDYIEKNDLRRFIELKGNQSKEVVMTAYQNSHFVLLPSQSEGWPKAIAEGMFWGCVPLATSISCVPFMLNYGKRGVVLTTELEQDVQQVMAILNDEVDYLEKRKNASDWSRNYTLDVFQNEIQRIVSTSR</sequence>
<keyword evidence="1 3" id="KW-0808">Transferase</keyword>
<feature type="domain" description="Glycosyl transferase family 1" evidence="2">
    <location>
        <begin position="196"/>
        <end position="351"/>
    </location>
</feature>
<keyword evidence="3" id="KW-0328">Glycosyltransferase</keyword>
<accession>A0ABU9NJ34</accession>
<proteinExistence type="predicted"/>
<dbReference type="GO" id="GO:0016757">
    <property type="term" value="F:glycosyltransferase activity"/>
    <property type="evidence" value="ECO:0007669"/>
    <property type="project" value="UniProtKB-KW"/>
</dbReference>
<comment type="caution">
    <text evidence="3">The sequence shown here is derived from an EMBL/GenBank/DDBJ whole genome shotgun (WGS) entry which is preliminary data.</text>
</comment>
<dbReference type="PANTHER" id="PTHR46401:SF2">
    <property type="entry name" value="GLYCOSYLTRANSFERASE WBBK-RELATED"/>
    <property type="match status" value="1"/>
</dbReference>
<dbReference type="CDD" id="cd01635">
    <property type="entry name" value="Glycosyltransferase_GTB-type"/>
    <property type="match status" value="1"/>
</dbReference>
<organism evidence="3 4">
    <name type="scientific">Flavobacterium polysaccharolyticum</name>
    <dbReference type="NCBI Taxonomy" id="3133148"/>
    <lineage>
        <taxon>Bacteria</taxon>
        <taxon>Pseudomonadati</taxon>
        <taxon>Bacteroidota</taxon>
        <taxon>Flavobacteriia</taxon>
        <taxon>Flavobacteriales</taxon>
        <taxon>Flavobacteriaceae</taxon>
        <taxon>Flavobacterium</taxon>
    </lineage>
</organism>
<keyword evidence="4" id="KW-1185">Reference proteome</keyword>
<dbReference type="InterPro" id="IPR001296">
    <property type="entry name" value="Glyco_trans_1"/>
</dbReference>
<dbReference type="RefSeq" id="WP_342690375.1">
    <property type="nucleotide sequence ID" value="NZ_JBCGDP010000002.1"/>
</dbReference>
<evidence type="ECO:0000256" key="1">
    <source>
        <dbReference type="ARBA" id="ARBA00022679"/>
    </source>
</evidence>
<evidence type="ECO:0000259" key="2">
    <source>
        <dbReference type="Pfam" id="PF00534"/>
    </source>
</evidence>
<name>A0ABU9NJ34_9FLAO</name>
<reference evidence="3 4" key="1">
    <citation type="submission" date="2024-03" db="EMBL/GenBank/DDBJ databases">
        <title>Two novel species of the genus Flavobacterium exhibiting potentially degradation of complex polysaccharides.</title>
        <authorList>
            <person name="Lian X."/>
        </authorList>
    </citation>
    <scope>NUCLEOTIDE SEQUENCE [LARGE SCALE GENOMIC DNA]</scope>
    <source>
        <strain evidence="3 4">N6</strain>
    </source>
</reference>
<dbReference type="PANTHER" id="PTHR46401">
    <property type="entry name" value="GLYCOSYLTRANSFERASE WBBK-RELATED"/>
    <property type="match status" value="1"/>
</dbReference>